<proteinExistence type="predicted"/>
<evidence type="ECO:0000313" key="1">
    <source>
        <dbReference type="EMBL" id="ASD28111.1"/>
    </source>
</evidence>
<organism evidence="1 2">
    <name type="scientific">Brevundimonas diminuta</name>
    <name type="common">Pseudomonas diminuta</name>
    <dbReference type="NCBI Taxonomy" id="293"/>
    <lineage>
        <taxon>Bacteria</taxon>
        <taxon>Pseudomonadati</taxon>
        <taxon>Pseudomonadota</taxon>
        <taxon>Alphaproteobacteria</taxon>
        <taxon>Caulobacterales</taxon>
        <taxon>Caulobacteraceae</taxon>
        <taxon>Brevundimonas</taxon>
    </lineage>
</organism>
<dbReference type="InterPro" id="IPR024572">
    <property type="entry name" value="RcnB"/>
</dbReference>
<dbReference type="EMBL" id="CP021995">
    <property type="protein sequence ID" value="ASD28111.1"/>
    <property type="molecule type" value="Genomic_DNA"/>
</dbReference>
<reference evidence="1 2" key="1">
    <citation type="submission" date="2017-06" db="EMBL/GenBank/DDBJ databases">
        <title>Biodegradation of gentamicin by bacterial consortia AMQD4 in synthetic medium and raw gentamicin sewage.</title>
        <authorList>
            <person name="Chang H."/>
            <person name="Feng Y."/>
            <person name="Li Z."/>
            <person name="Xue J."/>
            <person name="Cheng D."/>
        </authorList>
    </citation>
    <scope>NUCLEOTIDE SEQUENCE [LARGE SCALE GENOMIC DNA]</scope>
    <source>
        <strain evidence="1 2">BZC3</strain>
    </source>
</reference>
<reference evidence="1 2" key="2">
    <citation type="submission" date="2017-06" db="EMBL/GenBank/DDBJ databases">
        <authorList>
            <person name="Kim H.J."/>
            <person name="Triplett B.A."/>
        </authorList>
    </citation>
    <scope>NUCLEOTIDE SEQUENCE [LARGE SCALE GENOMIC DNA]</scope>
    <source>
        <strain evidence="1 2">BZC3</strain>
    </source>
</reference>
<dbReference type="Gene3D" id="3.10.450.160">
    <property type="entry name" value="inner membrane protein cigr"/>
    <property type="match status" value="1"/>
</dbReference>
<accession>A0A246KDR2</accession>
<protein>
    <submittedName>
        <fullName evidence="1">Uncharacterized protein</fullName>
    </submittedName>
</protein>
<name>A0A246KDR2_BREDI</name>
<dbReference type="AlphaFoldDB" id="A0A246KDR2"/>
<gene>
    <name evidence="1" type="ORF">CD943_15125</name>
</gene>
<dbReference type="Proteomes" id="UP000197024">
    <property type="component" value="Chromosome"/>
</dbReference>
<dbReference type="Pfam" id="PF11776">
    <property type="entry name" value="RcnB"/>
    <property type="match status" value="1"/>
</dbReference>
<evidence type="ECO:0000313" key="2">
    <source>
        <dbReference type="Proteomes" id="UP000197024"/>
    </source>
</evidence>
<sequence length="84" mass="10408">MRIGFYFAPGYGYYSVPRTYWNRQYYVGQYLPDVFWRYQVNDWRTYGLGYPPPGTRWVYVDNAIYLIDDYDGYIIEVVRDAWRW</sequence>